<dbReference type="EMBL" id="JBHFFA010000007">
    <property type="protein sequence ID" value="KAL2612290.1"/>
    <property type="molecule type" value="Genomic_DNA"/>
</dbReference>
<dbReference type="InterPro" id="IPR027417">
    <property type="entry name" value="P-loop_NTPase"/>
</dbReference>
<dbReference type="SMART" id="SM00973">
    <property type="entry name" value="Sec63"/>
    <property type="match status" value="2"/>
</dbReference>
<dbReference type="FunFam" id="1.10.10.10:FF:000012">
    <property type="entry name" value="U5 small nuclear ribonucleoprotein helicase"/>
    <property type="match status" value="1"/>
</dbReference>
<feature type="domain" description="Helicase C-terminal" evidence="8">
    <location>
        <begin position="1547"/>
        <end position="1755"/>
    </location>
</feature>
<sequence>MPALQVPRLSTLLRSVKYQDNEIFDIDYEYIQRKRILDSERAKRTAASGGSSIGESELARKLVPEWDSAPSHIRNKYELFLKAVAELVDGEVSTEELHQSANIIFDVLHDFDRGGTQQSSRALLLRKREVLAEIFGNVFSDSTLVKNAELAHELYTWRRESSSLCPEDTPEVSASGRKDAVEFGADLDFHVPRVGHLNLVPDEDGPEIFTSHTYVKPKASDNYQEISETPEADGGKLSEEVGLSEDELKEPDESGGITLRWYKRMCDKAAQAGSQFSGDELALAVARVLESERSGEEIAGDLFDLIGDAWFEFIQKLLEHRKEIIDLIHKGLKALKSEKAPPVQARMPSYGTQVSVQTGTNRQIDKLRRKEEKRQARRGFASPGDVDSDLGWLAGAGGFSALIDSGERRNGGIDSFVGKGDDVYSITGAALPSGTIRKSYKGYEEVRVPATPVAQMKPDERLVAISELDDFAQLAFEGYKSLNRIQSRIFRTAYNSNENLLVCAPTGAGKTNIAMITVLHEIGQHFKYGVLQKSEFKIVYVAPMKALAAEMTSAFSRRLQPLGLVVKELTGDMQLTKRELEETQMIITTPEKWDVITRKTTDMALAVLVKLLIIDEVHLLNDERGPVIETLVARTLRQVETSQCMIRIVGLSATLPNYLEVAQFLHVNPDSGLFYFDASYRPVPLSQQYIGVTEPKFTARNTLMNEICYRKVLDAVRRDQQAMVFVHSRKDTVKTARILVELAQKNGELGFFSNVEHPMYGLIKKEVSKSRNRELGELFQSSFGVHHAGMLRSDRNIVERAFSDGLIKVLVCTATLAWGVNLPAHMVVIKGTQLYDPKAGGFRELGILDVMQIFGRAGRPQFDTSGEGIIITTHDKLSHYLRLMTHQLPIESQFISSLRDNLNAEVVLGSVTNVREASIWLGYTYLFVRMSSNPLVYGMTWEEVLMDPQLTAKRKSLITDAARSLDKAKMLRFDEKSGNLYAVDLGRVASHFYIQYRSVETYNEMLKRHMNDSEVIHLVAHSSEFENIVVREEEQQELALLMHKSCPMEVRGGPDDKHGKINILIQVYISRGYLEGFSLIADSAYINASLGRIMRALFEICIRRGWCSMAAMLLEYCKAVDRRVWPHQHPLRQFDSILPQEVLHKLEDRGAEMDRLYDMDEKEIGALIRHPHAGKLVKQCLQQFPRVHLAADISPITRTVLRVALTIYPDFVWKDRVHGGSERWHIWVEDSENEHIYHSELFVLTKKMMAEESHTISFTIPIFEPLPSQYYIRAVSDTWMQATSVHTVSFQHLILPEIHPPHTELLDLRPLPVTALGNKLYESLYKFSHFNPIQTQAFHTLYHTDVNVLLGAPTGSGKTISSELAMLHLFNTQPDMKVIYIAPLKALVKERMDDWKRGLAATLGKKIVELTGDFTPDLLALLAADIIISTPEKWDGISRNWHNRSYVTKVGLIIIDEIHLLGADRGPILEVIVSRMRYISSQTERPVRFVGLSTALANARDLADWLGIETIGLFNFKPSVRPVPLEVHIQGYPGKHYCPRMNSMNKPAYAAITTHSPFKPVLIFVSSRRQTRLTALDLIQYATADERPRQFSNMSEDEMDMILSQVVDANLKHTLQFGIGLHHAGLNERDRTLVEELFTNVKIQVLVCTSTLAWGVNLPAHLVIIKGTEFYDGKQKRYVDFPITDVLQMMGRAGRPQYDQHGKAIILVHEPKKSFYKKFLYEPFPVESSLAQHLHNHFNAEIVSGTIASKQDAVDYLTWTYLFRRLIMNPSYYNLEDTSSETINIFLSSLVTTTLQALEDAGCIRLNEDSTVESLMLGMIASQYYLNYTTVALFSSNLKIDTTLEILLHVLSGAAEYDELPVRHNEENFNEDLAKEVRYGVDHRLLDDPHVKTNLLLQAHFTKLELPISDYVTDTKSVLDQSIRILQAMVDVAANSGWLQTSLNTMYLLQMVMQGLWYDESPLRMLPHVDDTVLKTLAQRGIVTLPKLMSCTSDFIRRTLNPILSPSAITKLMLIWSRLPRVNVKWKAVKRQGRQPSETSVNVEIQLSRNVLVPGFGARAYVPRFPKMKEEGWWLILGNPAKSELLALKRITFVDHLKTNLSIPSLSQDTSLFLAAAAEAHPYCLELPYRGRQMNLGLELTRAECSDEIIPSTLIWFDFWESSIGWPSRAGSLEAELSNTLTGFSPHFHVHKYRRIPWHKV</sequence>
<dbReference type="InterPro" id="IPR036388">
    <property type="entry name" value="WH-like_DNA-bd_sf"/>
</dbReference>
<keyword evidence="3" id="KW-0347">Helicase</keyword>
<dbReference type="FunFam" id="1.10.150.20:FF:000004">
    <property type="entry name" value="U5 small nuclear ribonucleoprotein helicase"/>
    <property type="match status" value="1"/>
</dbReference>
<dbReference type="InterPro" id="IPR057842">
    <property type="entry name" value="WH_MER3"/>
</dbReference>
<dbReference type="InterPro" id="IPR004179">
    <property type="entry name" value="Sec63-dom"/>
</dbReference>
<evidence type="ECO:0000256" key="1">
    <source>
        <dbReference type="ARBA" id="ARBA00022741"/>
    </source>
</evidence>
<dbReference type="PROSITE" id="PS51194">
    <property type="entry name" value="HELICASE_CTER"/>
    <property type="match status" value="2"/>
</dbReference>
<dbReference type="CDD" id="cd18795">
    <property type="entry name" value="SF2_C_Ski2"/>
    <property type="match status" value="2"/>
</dbReference>
<dbReference type="FunFam" id="1.10.10.10:FF:000024">
    <property type="entry name" value="U5 small nuclear ribonucleoprotein helicase"/>
    <property type="match status" value="1"/>
</dbReference>
<feature type="domain" description="Helicase ATP-binding" evidence="7">
    <location>
        <begin position="491"/>
        <end position="673"/>
    </location>
</feature>
<name>A0ABD1XTK0_9MARC</name>
<gene>
    <name evidence="9" type="ORF">R1flu_023982</name>
</gene>
<accession>A0ABD1XTK0</accession>
<feature type="domain" description="Helicase C-terminal" evidence="8">
    <location>
        <begin position="708"/>
        <end position="906"/>
    </location>
</feature>
<dbReference type="Pfam" id="PF00270">
    <property type="entry name" value="DEAD"/>
    <property type="match status" value="2"/>
</dbReference>
<dbReference type="Proteomes" id="UP001605036">
    <property type="component" value="Unassembled WGS sequence"/>
</dbReference>
<organism evidence="9 10">
    <name type="scientific">Riccia fluitans</name>
    <dbReference type="NCBI Taxonomy" id="41844"/>
    <lineage>
        <taxon>Eukaryota</taxon>
        <taxon>Viridiplantae</taxon>
        <taxon>Streptophyta</taxon>
        <taxon>Embryophyta</taxon>
        <taxon>Marchantiophyta</taxon>
        <taxon>Marchantiopsida</taxon>
        <taxon>Marchantiidae</taxon>
        <taxon>Marchantiales</taxon>
        <taxon>Ricciaceae</taxon>
        <taxon>Riccia</taxon>
    </lineage>
</organism>
<dbReference type="InterPro" id="IPR011545">
    <property type="entry name" value="DEAD/DEAH_box_helicase_dom"/>
</dbReference>
<evidence type="ECO:0000313" key="9">
    <source>
        <dbReference type="EMBL" id="KAL2612290.1"/>
    </source>
</evidence>
<dbReference type="Gene3D" id="1.10.150.20">
    <property type="entry name" value="5' to 3' exonuclease, C-terminal subdomain"/>
    <property type="match status" value="1"/>
</dbReference>
<dbReference type="InterPro" id="IPR014756">
    <property type="entry name" value="Ig_E-set"/>
</dbReference>
<evidence type="ECO:0000256" key="3">
    <source>
        <dbReference type="ARBA" id="ARBA00022806"/>
    </source>
</evidence>
<dbReference type="CDD" id="cd18020">
    <property type="entry name" value="DEXHc_ASCC3_1"/>
    <property type="match status" value="1"/>
</dbReference>
<dbReference type="GO" id="GO:0016787">
    <property type="term" value="F:hydrolase activity"/>
    <property type="evidence" value="ECO:0007669"/>
    <property type="project" value="UniProtKB-KW"/>
</dbReference>
<dbReference type="FunFam" id="3.40.50.300:FF:000231">
    <property type="entry name" value="Activating signal cointegrator 1 complex subunit 3"/>
    <property type="match status" value="1"/>
</dbReference>
<keyword evidence="2" id="KW-0378">Hydrolase</keyword>
<dbReference type="Pfam" id="PF02889">
    <property type="entry name" value="Sec63"/>
    <property type="match status" value="2"/>
</dbReference>
<dbReference type="SUPFAM" id="SSF158702">
    <property type="entry name" value="Sec63 N-terminal domain-like"/>
    <property type="match status" value="2"/>
</dbReference>
<dbReference type="SMART" id="SM00490">
    <property type="entry name" value="HELICc"/>
    <property type="match status" value="2"/>
</dbReference>
<dbReference type="FunFam" id="3.40.50.300:FF:000198">
    <property type="entry name" value="Activating signal cointegrator 1 complex subunit"/>
    <property type="match status" value="1"/>
</dbReference>
<feature type="domain" description="Helicase ATP-binding" evidence="7">
    <location>
        <begin position="1339"/>
        <end position="1514"/>
    </location>
</feature>
<comment type="caution">
    <text evidence="9">The sequence shown here is derived from an EMBL/GenBank/DDBJ whole genome shotgun (WGS) entry which is preliminary data.</text>
</comment>
<dbReference type="PANTHER" id="PTHR47961">
    <property type="entry name" value="DNA POLYMERASE THETA, PUTATIVE (AFU_ORTHOLOGUE AFUA_1G05260)-RELATED"/>
    <property type="match status" value="1"/>
</dbReference>
<evidence type="ECO:0000256" key="5">
    <source>
        <dbReference type="ARBA" id="ARBA00055371"/>
    </source>
</evidence>
<dbReference type="FunFam" id="1.10.3380.10:FF:000001">
    <property type="entry name" value="U5 small nuclear ribonucleoprotein helicase"/>
    <property type="match status" value="1"/>
</dbReference>
<dbReference type="GO" id="GO:0005524">
    <property type="term" value="F:ATP binding"/>
    <property type="evidence" value="ECO:0007669"/>
    <property type="project" value="UniProtKB-KW"/>
</dbReference>
<dbReference type="PANTHER" id="PTHR47961:SF13">
    <property type="entry name" value="ACTIVATING SIGNAL COINTEGRATOR 1 COMPLEX SUBUNIT 3"/>
    <property type="match status" value="1"/>
</dbReference>
<dbReference type="Gene3D" id="3.40.50.300">
    <property type="entry name" value="P-loop containing nucleotide triphosphate hydrolases"/>
    <property type="match status" value="4"/>
</dbReference>
<dbReference type="FunFam" id="1.10.3380.10:FF:000002">
    <property type="entry name" value="Activating signal cointegrator 1 complex subunit 3"/>
    <property type="match status" value="1"/>
</dbReference>
<evidence type="ECO:0000256" key="2">
    <source>
        <dbReference type="ARBA" id="ARBA00022801"/>
    </source>
</evidence>
<evidence type="ECO:0000256" key="4">
    <source>
        <dbReference type="ARBA" id="ARBA00022840"/>
    </source>
</evidence>
<evidence type="ECO:0000259" key="8">
    <source>
        <dbReference type="PROSITE" id="PS51194"/>
    </source>
</evidence>
<dbReference type="Gene3D" id="1.10.3380.10">
    <property type="entry name" value="Sec63 N-terminal domain-like domain"/>
    <property type="match status" value="2"/>
</dbReference>
<dbReference type="GO" id="GO:0004386">
    <property type="term" value="F:helicase activity"/>
    <property type="evidence" value="ECO:0007669"/>
    <property type="project" value="UniProtKB-KW"/>
</dbReference>
<dbReference type="SUPFAM" id="SSF81296">
    <property type="entry name" value="E set domains"/>
    <property type="match status" value="1"/>
</dbReference>
<dbReference type="SUPFAM" id="SSF52540">
    <property type="entry name" value="P-loop containing nucleoside triphosphate hydrolases"/>
    <property type="match status" value="4"/>
</dbReference>
<dbReference type="SMART" id="SM00487">
    <property type="entry name" value="DEXDc"/>
    <property type="match status" value="2"/>
</dbReference>
<comment type="function">
    <text evidence="5">RNA helicase that plays an essential role in pre-mRNA splicing as component of the U5 snRNP and U4/U6-U5 tri-snRNP complexes. Involved in spliceosome assembly, activation and disassembly.</text>
</comment>
<dbReference type="InterPro" id="IPR001650">
    <property type="entry name" value="Helicase_C-like"/>
</dbReference>
<evidence type="ECO:0008006" key="11">
    <source>
        <dbReference type="Google" id="ProtNLM"/>
    </source>
</evidence>
<protein>
    <recommendedName>
        <fullName evidence="11">Activating signal cointegrator 1 complex subunit 3</fullName>
    </recommendedName>
</protein>
<dbReference type="PROSITE" id="PS51192">
    <property type="entry name" value="HELICASE_ATP_BIND_1"/>
    <property type="match status" value="2"/>
</dbReference>
<dbReference type="CDD" id="cd18022">
    <property type="entry name" value="DEXHc_ASCC3_2"/>
    <property type="match status" value="1"/>
</dbReference>
<dbReference type="Gene3D" id="2.60.40.150">
    <property type="entry name" value="C2 domain"/>
    <property type="match status" value="2"/>
</dbReference>
<evidence type="ECO:0000259" key="7">
    <source>
        <dbReference type="PROSITE" id="PS51192"/>
    </source>
</evidence>
<dbReference type="FunFam" id="3.40.50.300:FF:000102">
    <property type="entry name" value="RNA helicase, activating signal cointegrator 1"/>
    <property type="match status" value="1"/>
</dbReference>
<keyword evidence="10" id="KW-1185">Reference proteome</keyword>
<keyword evidence="4" id="KW-0067">ATP-binding</keyword>
<evidence type="ECO:0000256" key="6">
    <source>
        <dbReference type="SAM" id="MobiDB-lite"/>
    </source>
</evidence>
<feature type="region of interest" description="Disordered" evidence="6">
    <location>
        <begin position="220"/>
        <end position="252"/>
    </location>
</feature>
<dbReference type="SMART" id="SM00382">
    <property type="entry name" value="AAA"/>
    <property type="match status" value="2"/>
</dbReference>
<dbReference type="InterPro" id="IPR003593">
    <property type="entry name" value="AAA+_ATPase"/>
</dbReference>
<dbReference type="InterPro" id="IPR056379">
    <property type="entry name" value="DExH14_plug"/>
</dbReference>
<dbReference type="Pfam" id="PF24557">
    <property type="entry name" value="DExH14_plug"/>
    <property type="match status" value="1"/>
</dbReference>
<dbReference type="PIRSF" id="PIRSF039073">
    <property type="entry name" value="BRR2"/>
    <property type="match status" value="1"/>
</dbReference>
<dbReference type="GO" id="GO:0032991">
    <property type="term" value="C:protein-containing complex"/>
    <property type="evidence" value="ECO:0007669"/>
    <property type="project" value="UniProtKB-ARBA"/>
</dbReference>
<dbReference type="Gene3D" id="1.10.10.10">
    <property type="entry name" value="Winged helix-like DNA-binding domain superfamily/Winged helix DNA-binding domain"/>
    <property type="match status" value="2"/>
</dbReference>
<dbReference type="InterPro" id="IPR014001">
    <property type="entry name" value="Helicase_ATP-bd"/>
</dbReference>
<dbReference type="InterPro" id="IPR036390">
    <property type="entry name" value="WH_DNA-bd_sf"/>
</dbReference>
<dbReference type="SUPFAM" id="SSF46785">
    <property type="entry name" value="Winged helix' DNA-binding domain"/>
    <property type="match status" value="2"/>
</dbReference>
<reference evidence="9 10" key="1">
    <citation type="submission" date="2024-09" db="EMBL/GenBank/DDBJ databases">
        <title>Chromosome-scale assembly of Riccia fluitans.</title>
        <authorList>
            <person name="Paukszto L."/>
            <person name="Sawicki J."/>
            <person name="Karawczyk K."/>
            <person name="Piernik-Szablinska J."/>
            <person name="Szczecinska M."/>
            <person name="Mazdziarz M."/>
        </authorList>
    </citation>
    <scope>NUCLEOTIDE SEQUENCE [LARGE SCALE GENOMIC DNA]</scope>
    <source>
        <strain evidence="9">Rf_01</strain>
        <tissue evidence="9">Aerial parts of the thallus</tissue>
    </source>
</reference>
<proteinExistence type="predicted"/>
<dbReference type="FunFam" id="3.40.50.300:FF:000062">
    <property type="entry name" value="U5 small nuclear ribonucleoprotein helicase"/>
    <property type="match status" value="1"/>
</dbReference>
<dbReference type="FunFam" id="2.60.40.150:FF:000004">
    <property type="entry name" value="RNA helicase, activating signal cointegrator 1"/>
    <property type="match status" value="1"/>
</dbReference>
<evidence type="ECO:0000313" key="10">
    <source>
        <dbReference type="Proteomes" id="UP001605036"/>
    </source>
</evidence>
<keyword evidence="1" id="KW-0547">Nucleotide-binding</keyword>
<dbReference type="Pfam" id="PF23445">
    <property type="entry name" value="WHD_SNRNP200"/>
    <property type="match status" value="2"/>
</dbReference>
<dbReference type="InterPro" id="IPR050474">
    <property type="entry name" value="Hel308_SKI2-like"/>
</dbReference>
<dbReference type="Pfam" id="PF00271">
    <property type="entry name" value="Helicase_C"/>
    <property type="match status" value="2"/>
</dbReference>
<dbReference type="InterPro" id="IPR035892">
    <property type="entry name" value="C2_domain_sf"/>
</dbReference>